<feature type="compositionally biased region" description="Low complexity" evidence="3">
    <location>
        <begin position="9"/>
        <end position="21"/>
    </location>
</feature>
<dbReference type="PANTHER" id="PTHR14270:SF0">
    <property type="entry name" value="NONSENSE-MEDIATED MRNA DECAY FACTOR SMG9"/>
    <property type="match status" value="1"/>
</dbReference>
<organism evidence="4 5">
    <name type="scientific">Lactuca virosa</name>
    <dbReference type="NCBI Taxonomy" id="75947"/>
    <lineage>
        <taxon>Eukaryota</taxon>
        <taxon>Viridiplantae</taxon>
        <taxon>Streptophyta</taxon>
        <taxon>Embryophyta</taxon>
        <taxon>Tracheophyta</taxon>
        <taxon>Spermatophyta</taxon>
        <taxon>Magnoliopsida</taxon>
        <taxon>eudicotyledons</taxon>
        <taxon>Gunneridae</taxon>
        <taxon>Pentapetalae</taxon>
        <taxon>asterids</taxon>
        <taxon>campanulids</taxon>
        <taxon>Asterales</taxon>
        <taxon>Asteraceae</taxon>
        <taxon>Cichorioideae</taxon>
        <taxon>Cichorieae</taxon>
        <taxon>Lactucinae</taxon>
        <taxon>Lactuca</taxon>
    </lineage>
</organism>
<sequence length="132" mass="13493">MVTIGEGSGSSNSNASSSASSHQAPKILLSKPALVTAAKYNRGPGGGGGDGGPDDASSSLHSCLPSVGFLNLLSNSWDFHTDRFLPFLTDNTDFTVIGVIGPPGVGKSTIVIEIYGFDATSPSSLAFIPFFI</sequence>
<dbReference type="GO" id="GO:0000184">
    <property type="term" value="P:nuclear-transcribed mRNA catabolic process, nonsense-mediated decay"/>
    <property type="evidence" value="ECO:0007669"/>
    <property type="project" value="UniProtKB-KW"/>
</dbReference>
<keyword evidence="5" id="KW-1185">Reference proteome</keyword>
<dbReference type="EMBL" id="CAKMRJ010000113">
    <property type="protein sequence ID" value="CAH1418019.1"/>
    <property type="molecule type" value="Genomic_DNA"/>
</dbReference>
<feature type="region of interest" description="Disordered" evidence="3">
    <location>
        <begin position="1"/>
        <end position="24"/>
    </location>
</feature>
<dbReference type="Proteomes" id="UP001157418">
    <property type="component" value="Unassembled WGS sequence"/>
</dbReference>
<dbReference type="InterPro" id="IPR027417">
    <property type="entry name" value="P-loop_NTPase"/>
</dbReference>
<dbReference type="AlphaFoldDB" id="A0AAU9LWL7"/>
<protein>
    <submittedName>
        <fullName evidence="4">Uncharacterized protein</fullName>
    </submittedName>
</protein>
<comment type="similarity">
    <text evidence="1">Belongs to the SMG9 family.</text>
</comment>
<dbReference type="SUPFAM" id="SSF52540">
    <property type="entry name" value="P-loop containing nucleoside triphosphate hydrolases"/>
    <property type="match status" value="1"/>
</dbReference>
<reference evidence="4 5" key="1">
    <citation type="submission" date="2022-01" db="EMBL/GenBank/DDBJ databases">
        <authorList>
            <person name="Xiong W."/>
            <person name="Schranz E."/>
        </authorList>
    </citation>
    <scope>NUCLEOTIDE SEQUENCE [LARGE SCALE GENOMIC DNA]</scope>
</reference>
<accession>A0AAU9LWL7</accession>
<evidence type="ECO:0000313" key="5">
    <source>
        <dbReference type="Proteomes" id="UP001157418"/>
    </source>
</evidence>
<name>A0AAU9LWL7_9ASTR</name>
<dbReference type="InterPro" id="IPR039177">
    <property type="entry name" value="SMG9"/>
</dbReference>
<evidence type="ECO:0000256" key="2">
    <source>
        <dbReference type="ARBA" id="ARBA00023161"/>
    </source>
</evidence>
<evidence type="ECO:0000313" key="4">
    <source>
        <dbReference type="EMBL" id="CAH1418019.1"/>
    </source>
</evidence>
<feature type="region of interest" description="Disordered" evidence="3">
    <location>
        <begin position="38"/>
        <end position="58"/>
    </location>
</feature>
<proteinExistence type="inferred from homology"/>
<evidence type="ECO:0000256" key="3">
    <source>
        <dbReference type="SAM" id="MobiDB-lite"/>
    </source>
</evidence>
<gene>
    <name evidence="4" type="ORF">LVIROSA_LOCUS5643</name>
</gene>
<dbReference type="PANTHER" id="PTHR14270">
    <property type="entry name" value="NONSENSE-MEDIATED MRNA DECAY FACTOR SMG9"/>
    <property type="match status" value="1"/>
</dbReference>
<evidence type="ECO:0000256" key="1">
    <source>
        <dbReference type="ARBA" id="ARBA00007712"/>
    </source>
</evidence>
<comment type="caution">
    <text evidence="4">The sequence shown here is derived from an EMBL/GenBank/DDBJ whole genome shotgun (WGS) entry which is preliminary data.</text>
</comment>
<keyword evidence="2" id="KW-0866">Nonsense-mediated mRNA decay</keyword>